<dbReference type="InterPro" id="IPR011008">
    <property type="entry name" value="Dimeric_a/b-barrel"/>
</dbReference>
<proteinExistence type="predicted"/>
<gene>
    <name evidence="3" type="ORF">J2S90_001318</name>
    <name evidence="4" type="ORF">J2S93_000382</name>
</gene>
<protein>
    <submittedName>
        <fullName evidence="3">Muconolactone D-isomerase</fullName>
        <ecNumber evidence="3">5.3.3.4</ecNumber>
    </submittedName>
</protein>
<evidence type="ECO:0000313" key="3">
    <source>
        <dbReference type="EMBL" id="MDP9904372.1"/>
    </source>
</evidence>
<organism evidence="3 6">
    <name type="scientific">Arthrobacter bambusae</name>
    <dbReference type="NCBI Taxonomy" id="1338426"/>
    <lineage>
        <taxon>Bacteria</taxon>
        <taxon>Bacillati</taxon>
        <taxon>Actinomycetota</taxon>
        <taxon>Actinomycetes</taxon>
        <taxon>Micrococcales</taxon>
        <taxon>Micrococcaceae</taxon>
        <taxon>Arthrobacter</taxon>
    </lineage>
</organism>
<accession>A0AAW8D7Z8</accession>
<comment type="caution">
    <text evidence="3">The sequence shown here is derived from an EMBL/GenBank/DDBJ whole genome shotgun (WGS) entry which is preliminary data.</text>
</comment>
<evidence type="ECO:0000313" key="5">
    <source>
        <dbReference type="Proteomes" id="UP001230951"/>
    </source>
</evidence>
<evidence type="ECO:0000256" key="1">
    <source>
        <dbReference type="SAM" id="MobiDB-lite"/>
    </source>
</evidence>
<dbReference type="AlphaFoldDB" id="A0AAW8D7Z8"/>
<evidence type="ECO:0000313" key="4">
    <source>
        <dbReference type="EMBL" id="MDQ0178975.1"/>
    </source>
</evidence>
<dbReference type="InterPro" id="IPR026029">
    <property type="entry name" value="MLI_dom"/>
</dbReference>
<feature type="region of interest" description="Disordered" evidence="1">
    <location>
        <begin position="86"/>
        <end position="116"/>
    </location>
</feature>
<keyword evidence="3" id="KW-0413">Isomerase</keyword>
<feature type="compositionally biased region" description="Polar residues" evidence="1">
    <location>
        <begin position="1"/>
        <end position="21"/>
    </location>
</feature>
<feature type="domain" description="Muconolactone isomerase" evidence="2">
    <location>
        <begin position="1"/>
        <end position="93"/>
    </location>
</feature>
<dbReference type="Gene3D" id="3.30.70.1060">
    <property type="entry name" value="Dimeric alpha+beta barrel"/>
    <property type="match status" value="1"/>
</dbReference>
<dbReference type="EC" id="5.3.3.4" evidence="3"/>
<evidence type="ECO:0000259" key="2">
    <source>
        <dbReference type="Pfam" id="PF02426"/>
    </source>
</evidence>
<dbReference type="RefSeq" id="WP_084784505.1">
    <property type="nucleotide sequence ID" value="NZ_JAUSRG010000002.1"/>
</dbReference>
<dbReference type="Proteomes" id="UP001230951">
    <property type="component" value="Unassembled WGS sequence"/>
</dbReference>
<dbReference type="GO" id="GO:0016159">
    <property type="term" value="F:muconolactone delta-isomerase activity"/>
    <property type="evidence" value="ECO:0007669"/>
    <property type="project" value="UniProtKB-EC"/>
</dbReference>
<dbReference type="EMBL" id="JAUSRG010000002">
    <property type="protein sequence ID" value="MDP9904372.1"/>
    <property type="molecule type" value="Genomic_DNA"/>
</dbReference>
<dbReference type="Pfam" id="PF02426">
    <property type="entry name" value="MIase"/>
    <property type="match status" value="1"/>
</dbReference>
<dbReference type="SUPFAM" id="SSF54909">
    <property type="entry name" value="Dimeric alpha+beta barrel"/>
    <property type="match status" value="1"/>
</dbReference>
<dbReference type="Proteomes" id="UP001242995">
    <property type="component" value="Unassembled WGS sequence"/>
</dbReference>
<name>A0AAW8D7Z8_9MICC</name>
<evidence type="ECO:0000313" key="6">
    <source>
        <dbReference type="Proteomes" id="UP001242995"/>
    </source>
</evidence>
<feature type="region of interest" description="Disordered" evidence="1">
    <location>
        <begin position="1"/>
        <end position="24"/>
    </location>
</feature>
<sequence length="116" mass="12709">MEFLTTLTTNVPHGTPESTVDSTKDREAIRAAELAQMGHLLRLWRPPTEPGEWRTVGLWSADTEADLKEILASLPLHVWMTVEITPLNPHPNDPVPAKACPSAGHPRLDPASTSSE</sequence>
<dbReference type="EMBL" id="JAUSTF010000001">
    <property type="protein sequence ID" value="MDQ0178975.1"/>
    <property type="molecule type" value="Genomic_DNA"/>
</dbReference>
<reference evidence="3 5" key="1">
    <citation type="submission" date="2023-07" db="EMBL/GenBank/DDBJ databases">
        <title>Sorghum-associated microbial communities from plants grown in Nebraska, USA.</title>
        <authorList>
            <person name="Schachtman D."/>
        </authorList>
    </citation>
    <scope>NUCLEOTIDE SEQUENCE</scope>
    <source>
        <strain evidence="3">DS1006</strain>
        <strain evidence="4 5">DS1016</strain>
    </source>
</reference>
<keyword evidence="5" id="KW-1185">Reference proteome</keyword>